<evidence type="ECO:0000256" key="5">
    <source>
        <dbReference type="RuleBase" id="RU367124"/>
    </source>
</evidence>
<reference evidence="7" key="1">
    <citation type="submission" date="2017-03" db="EMBL/GenBank/DDBJ databases">
        <title>Phytopthora megakarya and P. palmivora, two closely related causual agents of cacao black pod achieved similar genome size and gene model numbers by different mechanisms.</title>
        <authorList>
            <person name="Ali S."/>
            <person name="Shao J."/>
            <person name="Larry D.J."/>
            <person name="Kronmiller B."/>
            <person name="Shen D."/>
            <person name="Strem M.D."/>
            <person name="Melnick R.L."/>
            <person name="Guiltinan M.J."/>
            <person name="Tyler B.M."/>
            <person name="Meinhardt L.W."/>
            <person name="Bailey B.A."/>
        </authorList>
    </citation>
    <scope>NUCLEOTIDE SEQUENCE [LARGE SCALE GENOMIC DNA]</scope>
    <source>
        <strain evidence="7">zdho120</strain>
    </source>
</reference>
<protein>
    <recommendedName>
        <fullName evidence="5">RxLR effector protein</fullName>
    </recommendedName>
</protein>
<name>A0A225V5D5_9STRA</name>
<comment type="caution">
    <text evidence="6">The sequence shown here is derived from an EMBL/GenBank/DDBJ whole genome shotgun (WGS) entry which is preliminary data.</text>
</comment>
<gene>
    <name evidence="6" type="ORF">PHMEG_00028227</name>
</gene>
<feature type="signal peptide" evidence="5">
    <location>
        <begin position="1"/>
        <end position="18"/>
    </location>
</feature>
<feature type="chain" id="PRO_5028506622" description="RxLR effector protein" evidence="5">
    <location>
        <begin position="19"/>
        <end position="154"/>
    </location>
</feature>
<evidence type="ECO:0000313" key="7">
    <source>
        <dbReference type="Proteomes" id="UP000198211"/>
    </source>
</evidence>
<dbReference type="InterPro" id="IPR031825">
    <property type="entry name" value="RXLR"/>
</dbReference>
<keyword evidence="3 5" id="KW-0964">Secreted</keyword>
<evidence type="ECO:0000256" key="2">
    <source>
        <dbReference type="ARBA" id="ARBA00010400"/>
    </source>
</evidence>
<evidence type="ECO:0000256" key="1">
    <source>
        <dbReference type="ARBA" id="ARBA00004613"/>
    </source>
</evidence>
<dbReference type="EMBL" id="NBNE01007518">
    <property type="protein sequence ID" value="OWZ00553.1"/>
    <property type="molecule type" value="Genomic_DNA"/>
</dbReference>
<comment type="similarity">
    <text evidence="2 5">Belongs to the RxLR effector family.</text>
</comment>
<organism evidence="6 7">
    <name type="scientific">Phytophthora megakarya</name>
    <dbReference type="NCBI Taxonomy" id="4795"/>
    <lineage>
        <taxon>Eukaryota</taxon>
        <taxon>Sar</taxon>
        <taxon>Stramenopiles</taxon>
        <taxon>Oomycota</taxon>
        <taxon>Peronosporomycetes</taxon>
        <taxon>Peronosporales</taxon>
        <taxon>Peronosporaceae</taxon>
        <taxon>Phytophthora</taxon>
    </lineage>
</organism>
<sequence>MRLGVAVLATIVITTNYAATNAELSPISSTTTSTLTEGVSVIAAPDLARSLKTDNGAGIERRFLRNHREVGDEADVVDDGIEADDEEERKGGANLFAEGKLTQMKNSVKTFKRFANWKAYGLSPTDVYTRMVNKGIYDKYKDVYSMYNRNYATI</sequence>
<dbReference type="AlphaFoldDB" id="A0A225V5D5"/>
<evidence type="ECO:0000256" key="3">
    <source>
        <dbReference type="ARBA" id="ARBA00022525"/>
    </source>
</evidence>
<evidence type="ECO:0000256" key="4">
    <source>
        <dbReference type="ARBA" id="ARBA00022729"/>
    </source>
</evidence>
<comment type="subcellular location">
    <subcellularLocation>
        <location evidence="1 5">Secreted</location>
    </subcellularLocation>
</comment>
<keyword evidence="7" id="KW-1185">Reference proteome</keyword>
<keyword evidence="4 5" id="KW-0732">Signal</keyword>
<accession>A0A225V5D5</accession>
<proteinExistence type="inferred from homology"/>
<comment type="domain">
    <text evidence="5">The RxLR-dEER motif acts to carry the protein into the host cell cytoplasm through binding to cell surface phosphatidylinositol-3-phosphate.</text>
</comment>
<evidence type="ECO:0000313" key="6">
    <source>
        <dbReference type="EMBL" id="OWZ00553.1"/>
    </source>
</evidence>
<comment type="function">
    <text evidence="5">Effector that suppresses plant defense responses during pathogen infection.</text>
</comment>
<dbReference type="GO" id="GO:0005576">
    <property type="term" value="C:extracellular region"/>
    <property type="evidence" value="ECO:0007669"/>
    <property type="project" value="UniProtKB-SubCell"/>
</dbReference>
<dbReference type="Proteomes" id="UP000198211">
    <property type="component" value="Unassembled WGS sequence"/>
</dbReference>
<dbReference type="OrthoDB" id="128182at2759"/>
<dbReference type="Pfam" id="PF16810">
    <property type="entry name" value="RXLR"/>
    <property type="match status" value="1"/>
</dbReference>